<comment type="caution">
    <text evidence="1">The sequence shown here is derived from an EMBL/GenBank/DDBJ whole genome shotgun (WGS) entry which is preliminary data.</text>
</comment>
<proteinExistence type="predicted"/>
<reference evidence="1 2" key="2">
    <citation type="journal article" date="2022" name="Mol. Ecol. Resour.">
        <title>The genomes of chicory, endive, great burdock and yacon provide insights into Asteraceae paleo-polyploidization history and plant inulin production.</title>
        <authorList>
            <person name="Fan W."/>
            <person name="Wang S."/>
            <person name="Wang H."/>
            <person name="Wang A."/>
            <person name="Jiang F."/>
            <person name="Liu H."/>
            <person name="Zhao H."/>
            <person name="Xu D."/>
            <person name="Zhang Y."/>
        </authorList>
    </citation>
    <scope>NUCLEOTIDE SEQUENCE [LARGE SCALE GENOMIC DNA]</scope>
    <source>
        <strain evidence="2">cv. Punajuju</strain>
        <tissue evidence="1">Leaves</tissue>
    </source>
</reference>
<dbReference type="Proteomes" id="UP001055811">
    <property type="component" value="Linkage Group LG06"/>
</dbReference>
<dbReference type="EMBL" id="CM042014">
    <property type="protein sequence ID" value="KAI3721572.1"/>
    <property type="molecule type" value="Genomic_DNA"/>
</dbReference>
<sequence length="68" mass="7865">MPEVYFVSGRLLLDTNASNAQSCRYTHIITYVYCNTYYIHTSSLEWNNSQKDDCLVEQFPLLSHLGLS</sequence>
<reference evidence="2" key="1">
    <citation type="journal article" date="2022" name="Mol. Ecol. Resour.">
        <title>The genomes of chicory, endive, great burdock and yacon provide insights into Asteraceae palaeo-polyploidization history and plant inulin production.</title>
        <authorList>
            <person name="Fan W."/>
            <person name="Wang S."/>
            <person name="Wang H."/>
            <person name="Wang A."/>
            <person name="Jiang F."/>
            <person name="Liu H."/>
            <person name="Zhao H."/>
            <person name="Xu D."/>
            <person name="Zhang Y."/>
        </authorList>
    </citation>
    <scope>NUCLEOTIDE SEQUENCE [LARGE SCALE GENOMIC DNA]</scope>
    <source>
        <strain evidence="2">cv. Punajuju</strain>
    </source>
</reference>
<evidence type="ECO:0000313" key="2">
    <source>
        <dbReference type="Proteomes" id="UP001055811"/>
    </source>
</evidence>
<protein>
    <submittedName>
        <fullName evidence="1">Uncharacterized protein</fullName>
    </submittedName>
</protein>
<name>A0ACB9BHM6_CICIN</name>
<evidence type="ECO:0000313" key="1">
    <source>
        <dbReference type="EMBL" id="KAI3721572.1"/>
    </source>
</evidence>
<accession>A0ACB9BHM6</accession>
<gene>
    <name evidence="1" type="ORF">L2E82_32588</name>
</gene>
<keyword evidence="2" id="KW-1185">Reference proteome</keyword>
<organism evidence="1 2">
    <name type="scientific">Cichorium intybus</name>
    <name type="common">Chicory</name>
    <dbReference type="NCBI Taxonomy" id="13427"/>
    <lineage>
        <taxon>Eukaryota</taxon>
        <taxon>Viridiplantae</taxon>
        <taxon>Streptophyta</taxon>
        <taxon>Embryophyta</taxon>
        <taxon>Tracheophyta</taxon>
        <taxon>Spermatophyta</taxon>
        <taxon>Magnoliopsida</taxon>
        <taxon>eudicotyledons</taxon>
        <taxon>Gunneridae</taxon>
        <taxon>Pentapetalae</taxon>
        <taxon>asterids</taxon>
        <taxon>campanulids</taxon>
        <taxon>Asterales</taxon>
        <taxon>Asteraceae</taxon>
        <taxon>Cichorioideae</taxon>
        <taxon>Cichorieae</taxon>
        <taxon>Cichoriinae</taxon>
        <taxon>Cichorium</taxon>
    </lineage>
</organism>